<dbReference type="RefSeq" id="XP_003063401.1">
    <property type="nucleotide sequence ID" value="XM_003063355.1"/>
</dbReference>
<organism evidence="4">
    <name type="scientific">Micromonas pusilla (strain CCMP1545)</name>
    <name type="common">Picoplanktonic green alga</name>
    <dbReference type="NCBI Taxonomy" id="564608"/>
    <lineage>
        <taxon>Eukaryota</taxon>
        <taxon>Viridiplantae</taxon>
        <taxon>Chlorophyta</taxon>
        <taxon>Mamiellophyceae</taxon>
        <taxon>Mamiellales</taxon>
        <taxon>Mamiellaceae</taxon>
        <taxon>Micromonas</taxon>
    </lineage>
</organism>
<dbReference type="Pfam" id="PF01556">
    <property type="entry name" value="DnaJ_C"/>
    <property type="match status" value="1"/>
</dbReference>
<dbReference type="AlphaFoldDB" id="C1N5Q3"/>
<dbReference type="KEGG" id="mpp:MICPUCDRAFT_48801"/>
<dbReference type="InterPro" id="IPR008971">
    <property type="entry name" value="HSP40/DnaJ_pept-bd"/>
</dbReference>
<dbReference type="OMA" id="QFHFRIT"/>
<evidence type="ECO:0000313" key="3">
    <source>
        <dbReference type="EMBL" id="EEH52537.1"/>
    </source>
</evidence>
<dbReference type="OrthoDB" id="550424at2759"/>
<dbReference type="EMBL" id="GG663748">
    <property type="protein sequence ID" value="EEH52537.1"/>
    <property type="molecule type" value="Genomic_DNA"/>
</dbReference>
<dbReference type="PANTHER" id="PTHR24078:SF553">
    <property type="entry name" value="DNAJ HOMOLOG SUBFAMILY B MEMBER 5"/>
    <property type="match status" value="1"/>
</dbReference>
<name>C1N5Q3_MICPC</name>
<dbReference type="CDD" id="cd10747">
    <property type="entry name" value="DnaJ_C"/>
    <property type="match status" value="1"/>
</dbReference>
<dbReference type="InterPro" id="IPR002939">
    <property type="entry name" value="DnaJ_C"/>
</dbReference>
<dbReference type="InterPro" id="IPR051339">
    <property type="entry name" value="DnaJ_subfamily_B"/>
</dbReference>
<evidence type="ECO:0000313" key="4">
    <source>
        <dbReference type="Proteomes" id="UP000001876"/>
    </source>
</evidence>
<evidence type="ECO:0000256" key="1">
    <source>
        <dbReference type="ARBA" id="ARBA00023186"/>
    </source>
</evidence>
<dbReference type="GeneID" id="9688640"/>
<dbReference type="GO" id="GO:0051082">
    <property type="term" value="F:unfolded protein binding"/>
    <property type="evidence" value="ECO:0007669"/>
    <property type="project" value="InterPro"/>
</dbReference>
<dbReference type="GO" id="GO:0051087">
    <property type="term" value="F:protein-folding chaperone binding"/>
    <property type="evidence" value="ECO:0007669"/>
    <property type="project" value="TreeGrafter"/>
</dbReference>
<dbReference type="FunFam" id="2.60.260.20:FF:000006">
    <property type="entry name" value="DnaJ subfamily B member 13"/>
    <property type="match status" value="1"/>
</dbReference>
<gene>
    <name evidence="3" type="ORF">MICPUCDRAFT_48801</name>
</gene>
<dbReference type="GO" id="GO:0005829">
    <property type="term" value="C:cytosol"/>
    <property type="evidence" value="ECO:0007669"/>
    <property type="project" value="TreeGrafter"/>
</dbReference>
<keyword evidence="4" id="KW-1185">Reference proteome</keyword>
<dbReference type="GO" id="GO:0006457">
    <property type="term" value="P:protein folding"/>
    <property type="evidence" value="ECO:0007669"/>
    <property type="project" value="InterPro"/>
</dbReference>
<dbReference type="STRING" id="564608.C1N5Q3"/>
<sequence length="188" mass="21052">MPGGRKKADPIEQSLRLTLEEMYYGCSKNLKLTRTVMRGDVEQRVSETLTIDVKPGWKKGTKITFPEKGDEAPGVIAADIVFVIDEKRHPQFERDGNDLVKTVKVDLSEALLGANVFVTTLDGKSINVEVKEVIDPKYVKVLIGEGMPLSKSPNSRGDLKIKFEVAFPKTLDDDRRKKLREALDGCEY</sequence>
<keyword evidence="1" id="KW-0143">Chaperone</keyword>
<reference evidence="3 4" key="1">
    <citation type="journal article" date="2009" name="Science">
        <title>Green evolution and dynamic adaptations revealed by genomes of the marine picoeukaryotes Micromonas.</title>
        <authorList>
            <person name="Worden A.Z."/>
            <person name="Lee J.H."/>
            <person name="Mock T."/>
            <person name="Rouze P."/>
            <person name="Simmons M.P."/>
            <person name="Aerts A.L."/>
            <person name="Allen A.E."/>
            <person name="Cuvelier M.L."/>
            <person name="Derelle E."/>
            <person name="Everett M.V."/>
            <person name="Foulon E."/>
            <person name="Grimwood J."/>
            <person name="Gundlach H."/>
            <person name="Henrissat B."/>
            <person name="Napoli C."/>
            <person name="McDonald S.M."/>
            <person name="Parker M.S."/>
            <person name="Rombauts S."/>
            <person name="Salamov A."/>
            <person name="Von Dassow P."/>
            <person name="Badger J.H."/>
            <person name="Coutinho P.M."/>
            <person name="Demir E."/>
            <person name="Dubchak I."/>
            <person name="Gentemann C."/>
            <person name="Eikrem W."/>
            <person name="Gready J.E."/>
            <person name="John U."/>
            <person name="Lanier W."/>
            <person name="Lindquist E.A."/>
            <person name="Lucas S."/>
            <person name="Mayer K.F."/>
            <person name="Moreau H."/>
            <person name="Not F."/>
            <person name="Otillar R."/>
            <person name="Panaud O."/>
            <person name="Pangilinan J."/>
            <person name="Paulsen I."/>
            <person name="Piegu B."/>
            <person name="Poliakov A."/>
            <person name="Robbens S."/>
            <person name="Schmutz J."/>
            <person name="Toulza E."/>
            <person name="Wyss T."/>
            <person name="Zelensky A."/>
            <person name="Zhou K."/>
            <person name="Armbrust E.V."/>
            <person name="Bhattacharya D."/>
            <person name="Goodenough U.W."/>
            <person name="Van de Peer Y."/>
            <person name="Grigoriev I.V."/>
        </authorList>
    </citation>
    <scope>NUCLEOTIDE SEQUENCE [LARGE SCALE GENOMIC DNA]</scope>
    <source>
        <strain evidence="3 4">CCMP1545</strain>
    </source>
</reference>
<dbReference type="PANTHER" id="PTHR24078">
    <property type="entry name" value="DNAJ HOMOLOG SUBFAMILY C MEMBER"/>
    <property type="match status" value="1"/>
</dbReference>
<dbReference type="FunFam" id="2.60.260.20:FF:000002">
    <property type="entry name" value="Dnaj homolog subfamily b member"/>
    <property type="match status" value="1"/>
</dbReference>
<dbReference type="SUPFAM" id="SSF49493">
    <property type="entry name" value="HSP40/DnaJ peptide-binding domain"/>
    <property type="match status" value="2"/>
</dbReference>
<evidence type="ECO:0000259" key="2">
    <source>
        <dbReference type="Pfam" id="PF01556"/>
    </source>
</evidence>
<feature type="domain" description="Chaperone DnaJ C-terminal" evidence="2">
    <location>
        <begin position="11"/>
        <end position="168"/>
    </location>
</feature>
<accession>C1N5Q3</accession>
<protein>
    <submittedName>
        <fullName evidence="3">Predicted protein</fullName>
    </submittedName>
</protein>
<dbReference type="Proteomes" id="UP000001876">
    <property type="component" value="Unassembled WGS sequence"/>
</dbReference>
<dbReference type="Gene3D" id="2.60.260.20">
    <property type="entry name" value="Urease metallochaperone UreE, N-terminal domain"/>
    <property type="match status" value="2"/>
</dbReference>
<proteinExistence type="predicted"/>
<dbReference type="eggNOG" id="KOG0714">
    <property type="taxonomic scope" value="Eukaryota"/>
</dbReference>